<dbReference type="OrthoDB" id="9799840at2"/>
<dbReference type="Proteomes" id="UP000007374">
    <property type="component" value="Unassembled WGS sequence"/>
</dbReference>
<organism evidence="1 2">
    <name type="scientific">Nitratireductor indicus C115</name>
    <dbReference type="NCBI Taxonomy" id="1231190"/>
    <lineage>
        <taxon>Bacteria</taxon>
        <taxon>Pseudomonadati</taxon>
        <taxon>Pseudomonadota</taxon>
        <taxon>Alphaproteobacteria</taxon>
        <taxon>Hyphomicrobiales</taxon>
        <taxon>Phyllobacteriaceae</taxon>
        <taxon>Nitratireductor</taxon>
    </lineage>
</organism>
<dbReference type="InterPro" id="IPR006175">
    <property type="entry name" value="YjgF/YER057c/UK114"/>
</dbReference>
<dbReference type="Gene3D" id="3.30.1330.40">
    <property type="entry name" value="RutC-like"/>
    <property type="match status" value="1"/>
</dbReference>
<proteinExistence type="predicted"/>
<dbReference type="AlphaFoldDB" id="K2P318"/>
<evidence type="ECO:0000313" key="1">
    <source>
        <dbReference type="EMBL" id="EKF41766.1"/>
    </source>
</evidence>
<comment type="caution">
    <text evidence="1">The sequence shown here is derived from an EMBL/GenBank/DDBJ whole genome shotgun (WGS) entry which is preliminary data.</text>
</comment>
<dbReference type="eggNOG" id="COG0251">
    <property type="taxonomic scope" value="Bacteria"/>
</dbReference>
<dbReference type="SUPFAM" id="SSF55298">
    <property type="entry name" value="YjgF-like"/>
    <property type="match status" value="1"/>
</dbReference>
<dbReference type="CDD" id="cd06154">
    <property type="entry name" value="YjgF_YER057c_UK114_like_6"/>
    <property type="match status" value="1"/>
</dbReference>
<name>K2P318_9HYPH</name>
<dbReference type="STRING" id="721133.SAMN05216176_109115"/>
<accession>K2P318</accession>
<dbReference type="RefSeq" id="WP_009451007.1">
    <property type="nucleotide sequence ID" value="NZ_AMSI01000009.1"/>
</dbReference>
<sequence>MGLGSGNGGGKRRLISTGSPFEKTAGYSRAVIDGDWCFVSGTTGYDYATMTMPESVEEQTRNCLSTIRAALLEGSFELADVVRAHYYVTSQSYVSRVFPILGEAFGDIRPAATMIVCQLNEPEMKIEIEVTALRRNRTGSYTGSLAQNRIAD</sequence>
<dbReference type="EMBL" id="AMSI01000009">
    <property type="protein sequence ID" value="EKF41766.1"/>
    <property type="molecule type" value="Genomic_DNA"/>
</dbReference>
<dbReference type="InterPro" id="IPR035959">
    <property type="entry name" value="RutC-like_sf"/>
</dbReference>
<dbReference type="PATRIC" id="fig|1231190.3.peg.2940"/>
<evidence type="ECO:0000313" key="2">
    <source>
        <dbReference type="Proteomes" id="UP000007374"/>
    </source>
</evidence>
<dbReference type="PANTHER" id="PTHR43857:SF1">
    <property type="entry name" value="YJGH FAMILY PROTEIN"/>
    <property type="match status" value="1"/>
</dbReference>
<dbReference type="Pfam" id="PF01042">
    <property type="entry name" value="Ribonuc_L-PSP"/>
    <property type="match status" value="1"/>
</dbReference>
<reference evidence="1 2" key="1">
    <citation type="journal article" date="2012" name="J. Bacteriol.">
        <title>Genome Sequence of Nitratireductor indicus Type Strain C115.</title>
        <authorList>
            <person name="Lai Q."/>
            <person name="Li G."/>
            <person name="Yu Z."/>
            <person name="Shao Z."/>
        </authorList>
    </citation>
    <scope>NUCLEOTIDE SEQUENCE [LARGE SCALE GENOMIC DNA]</scope>
    <source>
        <strain evidence="1 2">C115</strain>
    </source>
</reference>
<protein>
    <submittedName>
        <fullName evidence="1">Uncharacterized protein</fullName>
    </submittedName>
</protein>
<gene>
    <name evidence="1" type="ORF">NA8A_14154</name>
</gene>
<dbReference type="PANTHER" id="PTHR43857">
    <property type="entry name" value="BLR7761 PROTEIN"/>
    <property type="match status" value="1"/>
</dbReference>
<keyword evidence="2" id="KW-1185">Reference proteome</keyword>